<evidence type="ECO:0000313" key="1">
    <source>
        <dbReference type="EMBL" id="MFO2476284.1"/>
    </source>
</evidence>
<reference evidence="1" key="1">
    <citation type="submission" date="2022-11" db="EMBL/GenBank/DDBJ databases">
        <title>Draft genome sequences of strains of Pseudomonas imrae sp. nov.</title>
        <authorList>
            <person name="Salva Serra F."/>
            <person name="Nimje P."/>
            <person name="Moore E.R.B."/>
            <person name="Marathe N.P."/>
        </authorList>
    </citation>
    <scope>NUCLEOTIDE SEQUENCE</scope>
    <source>
        <strain evidence="1">15FMM2</strain>
    </source>
</reference>
<name>A0ACC7PBL9_9PSED</name>
<organism evidence="1 2">
    <name type="scientific">Pseudomonas imrae</name>
    <dbReference type="NCBI Taxonomy" id="2992837"/>
    <lineage>
        <taxon>Bacteria</taxon>
        <taxon>Pseudomonadati</taxon>
        <taxon>Pseudomonadota</taxon>
        <taxon>Gammaproteobacteria</taxon>
        <taxon>Pseudomonadales</taxon>
        <taxon>Pseudomonadaceae</taxon>
        <taxon>Pseudomonas</taxon>
    </lineage>
</organism>
<proteinExistence type="predicted"/>
<keyword evidence="2" id="KW-1185">Reference proteome</keyword>
<protein>
    <submittedName>
        <fullName evidence="1">YdcH family protein</fullName>
    </submittedName>
</protein>
<evidence type="ECO:0000313" key="2">
    <source>
        <dbReference type="Proteomes" id="UP001637618"/>
    </source>
</evidence>
<comment type="caution">
    <text evidence="1">The sequence shown here is derived from an EMBL/GenBank/DDBJ whole genome shotgun (WGS) entry which is preliminary data.</text>
</comment>
<accession>A0ACC7PBL9</accession>
<dbReference type="EMBL" id="JAPEQY010000002">
    <property type="protein sequence ID" value="MFO2476284.1"/>
    <property type="molecule type" value="Genomic_DNA"/>
</dbReference>
<sequence>MPVKHDLYLDLRLLKEDVQQRRAGNKHLDALLTQYDDVDKEVLKAEHAKASDEDVENMKKKRLLIKDKIADLLSLPPH</sequence>
<gene>
    <name evidence="1" type="ORF">OOJ96_02535</name>
</gene>
<dbReference type="Proteomes" id="UP001637618">
    <property type="component" value="Unassembled WGS sequence"/>
</dbReference>